<dbReference type="EMBL" id="JAVRQU010000021">
    <property type="protein sequence ID" value="KAK5691430.1"/>
    <property type="molecule type" value="Genomic_DNA"/>
</dbReference>
<proteinExistence type="predicted"/>
<evidence type="ECO:0000313" key="1">
    <source>
        <dbReference type="EMBL" id="KAK5691430.1"/>
    </source>
</evidence>
<reference evidence="1" key="1">
    <citation type="submission" date="2023-08" db="EMBL/GenBank/DDBJ databases">
        <title>Black Yeasts Isolated from many extreme environments.</title>
        <authorList>
            <person name="Coleine C."/>
            <person name="Stajich J.E."/>
            <person name="Selbmann L."/>
        </authorList>
    </citation>
    <scope>NUCLEOTIDE SEQUENCE</scope>
    <source>
        <strain evidence="1">CCFEE 5810</strain>
    </source>
</reference>
<comment type="caution">
    <text evidence="1">The sequence shown here is derived from an EMBL/GenBank/DDBJ whole genome shotgun (WGS) entry which is preliminary data.</text>
</comment>
<organism evidence="1 2">
    <name type="scientific">Elasticomyces elasticus</name>
    <dbReference type="NCBI Taxonomy" id="574655"/>
    <lineage>
        <taxon>Eukaryota</taxon>
        <taxon>Fungi</taxon>
        <taxon>Dikarya</taxon>
        <taxon>Ascomycota</taxon>
        <taxon>Pezizomycotina</taxon>
        <taxon>Dothideomycetes</taxon>
        <taxon>Dothideomycetidae</taxon>
        <taxon>Mycosphaerellales</taxon>
        <taxon>Teratosphaeriaceae</taxon>
        <taxon>Elasticomyces</taxon>
    </lineage>
</organism>
<evidence type="ECO:0000313" key="2">
    <source>
        <dbReference type="Proteomes" id="UP001310594"/>
    </source>
</evidence>
<gene>
    <name evidence="1" type="ORF">LTR97_011423</name>
</gene>
<accession>A0AAN7ZZT2</accession>
<name>A0AAN7ZZT2_9PEZI</name>
<protein>
    <submittedName>
        <fullName evidence="1">Uncharacterized protein</fullName>
    </submittedName>
</protein>
<dbReference type="Proteomes" id="UP001310594">
    <property type="component" value="Unassembled WGS sequence"/>
</dbReference>
<dbReference type="AlphaFoldDB" id="A0AAN7ZZT2"/>
<sequence>MAILTNTLHRLNGSRPLHTAPATGPLRNFQLILLDRLSQPMGTQQAAPASLPDELVIKILQFVLLEDEPVIINSTAPLPLLTRNVALVTPTNMDPYMHRYSELFNGHFVFENKGLGTIARNAYYEVNTFPMHGEDLARGLSFVSQIRRLELTFAYMAEPTEPWWYTGTFDDMCYSNPMRMQKSDVDDFDHIIRGLPPKLTELVVVMAVVPPVGKKHDLPCVYDGLCCVLLNDRSTFRSTWSMEIAPLLQTMEIKSVAFKWFVLACKHTECKEFAKGTGVIQWPRIVDTEIGDEHCVAILK</sequence>